<evidence type="ECO:0000256" key="4">
    <source>
        <dbReference type="ARBA" id="ARBA00022989"/>
    </source>
</evidence>
<keyword evidence="2" id="KW-1003">Cell membrane</keyword>
<organism evidence="11 12">
    <name type="scientific">Pleurodeles waltl</name>
    <name type="common">Iberian ribbed newt</name>
    <dbReference type="NCBI Taxonomy" id="8319"/>
    <lineage>
        <taxon>Eukaryota</taxon>
        <taxon>Metazoa</taxon>
        <taxon>Chordata</taxon>
        <taxon>Craniata</taxon>
        <taxon>Vertebrata</taxon>
        <taxon>Euteleostomi</taxon>
        <taxon>Amphibia</taxon>
        <taxon>Batrachia</taxon>
        <taxon>Caudata</taxon>
        <taxon>Salamandroidea</taxon>
        <taxon>Salamandridae</taxon>
        <taxon>Pleurodelinae</taxon>
        <taxon>Pleurodeles</taxon>
    </lineage>
</organism>
<evidence type="ECO:0000256" key="6">
    <source>
        <dbReference type="ARBA" id="ARBA00023136"/>
    </source>
</evidence>
<dbReference type="InterPro" id="IPR000725">
    <property type="entry name" value="Olfact_rcpt"/>
</dbReference>
<keyword evidence="5" id="KW-0297">G-protein coupled receptor</keyword>
<keyword evidence="7" id="KW-0675">Receptor</keyword>
<dbReference type="GO" id="GO:0004930">
    <property type="term" value="F:G protein-coupled receptor activity"/>
    <property type="evidence" value="ECO:0007669"/>
    <property type="project" value="UniProtKB-KW"/>
</dbReference>
<dbReference type="PRINTS" id="PR00245">
    <property type="entry name" value="OLFACTORYR"/>
</dbReference>
<dbReference type="PANTHER" id="PTHR48018">
    <property type="entry name" value="OLFACTORY RECEPTOR"/>
    <property type="match status" value="1"/>
</dbReference>
<gene>
    <name evidence="11" type="ORF">NDU88_007301</name>
</gene>
<dbReference type="FunFam" id="1.20.1070.10:FF:000015">
    <property type="entry name" value="Olfactory receptor"/>
    <property type="match status" value="1"/>
</dbReference>
<feature type="transmembrane region" description="Helical" evidence="9">
    <location>
        <begin position="121"/>
        <end position="142"/>
    </location>
</feature>
<feature type="domain" description="G-protein coupled receptors family 1 profile" evidence="10">
    <location>
        <begin position="1"/>
        <end position="171"/>
    </location>
</feature>
<dbReference type="PROSITE" id="PS50262">
    <property type="entry name" value="G_PROTEIN_RECEP_F1_2"/>
    <property type="match status" value="1"/>
</dbReference>
<keyword evidence="8" id="KW-0807">Transducer</keyword>
<comment type="caution">
    <text evidence="11">The sequence shown here is derived from an EMBL/GenBank/DDBJ whole genome shotgun (WGS) entry which is preliminary data.</text>
</comment>
<evidence type="ECO:0000256" key="1">
    <source>
        <dbReference type="ARBA" id="ARBA00004651"/>
    </source>
</evidence>
<evidence type="ECO:0000259" key="10">
    <source>
        <dbReference type="PROSITE" id="PS50262"/>
    </source>
</evidence>
<feature type="transmembrane region" description="Helical" evidence="9">
    <location>
        <begin position="85"/>
        <end position="109"/>
    </location>
</feature>
<dbReference type="GO" id="GO:0005886">
    <property type="term" value="C:plasma membrane"/>
    <property type="evidence" value="ECO:0007669"/>
    <property type="project" value="UniProtKB-SubCell"/>
</dbReference>
<name>A0AAV7SSC5_PLEWA</name>
<evidence type="ECO:0000256" key="2">
    <source>
        <dbReference type="ARBA" id="ARBA00022475"/>
    </source>
</evidence>
<evidence type="ECO:0000256" key="8">
    <source>
        <dbReference type="ARBA" id="ARBA00023224"/>
    </source>
</evidence>
<dbReference type="AlphaFoldDB" id="A0AAV7SSC5"/>
<dbReference type="Gene3D" id="1.20.1070.10">
    <property type="entry name" value="Rhodopsin 7-helix transmembrane proteins"/>
    <property type="match status" value="1"/>
</dbReference>
<sequence>MALDRYVAICNPLLYPSVMNHRSCVLLVTSAYTAGFLHSILETFITFRLSFCASNAIQHFACDIPPLLELSCTDARINKLVLSTFGAITFMFSLLVIFFSYGYIIAAVLRIDSKSGRKKAFSTCASHLTAVTLAYATVSYVYLWPSTSIEQKSVATVFYTMVIPMLNPLIYSLRNKDIKAALRNIIYQKLIPSVCSHCSQCK</sequence>
<dbReference type="GO" id="GO:0004984">
    <property type="term" value="F:olfactory receptor activity"/>
    <property type="evidence" value="ECO:0007669"/>
    <property type="project" value="InterPro"/>
</dbReference>
<keyword evidence="4 9" id="KW-1133">Transmembrane helix</keyword>
<dbReference type="SUPFAM" id="SSF81321">
    <property type="entry name" value="Family A G protein-coupled receptor-like"/>
    <property type="match status" value="1"/>
</dbReference>
<protein>
    <recommendedName>
        <fullName evidence="10">G-protein coupled receptors family 1 profile domain-containing protein</fullName>
    </recommendedName>
</protein>
<reference evidence="11" key="1">
    <citation type="journal article" date="2022" name="bioRxiv">
        <title>Sequencing and chromosome-scale assembly of the giantPleurodeles waltlgenome.</title>
        <authorList>
            <person name="Brown T."/>
            <person name="Elewa A."/>
            <person name="Iarovenko S."/>
            <person name="Subramanian E."/>
            <person name="Araus A.J."/>
            <person name="Petzold A."/>
            <person name="Susuki M."/>
            <person name="Suzuki K.-i.T."/>
            <person name="Hayashi T."/>
            <person name="Toyoda A."/>
            <person name="Oliveira C."/>
            <person name="Osipova E."/>
            <person name="Leigh N.D."/>
            <person name="Simon A."/>
            <person name="Yun M.H."/>
        </authorList>
    </citation>
    <scope>NUCLEOTIDE SEQUENCE</scope>
    <source>
        <strain evidence="11">20211129_DDA</strain>
        <tissue evidence="11">Liver</tissue>
    </source>
</reference>
<dbReference type="InterPro" id="IPR017452">
    <property type="entry name" value="GPCR_Rhodpsn_7TM"/>
</dbReference>
<evidence type="ECO:0000313" key="11">
    <source>
        <dbReference type="EMBL" id="KAJ1166905.1"/>
    </source>
</evidence>
<evidence type="ECO:0000256" key="5">
    <source>
        <dbReference type="ARBA" id="ARBA00023040"/>
    </source>
</evidence>
<dbReference type="Proteomes" id="UP001066276">
    <property type="component" value="Chromosome 4_2"/>
</dbReference>
<dbReference type="Pfam" id="PF13853">
    <property type="entry name" value="7tm_4"/>
    <property type="match status" value="1"/>
</dbReference>
<keyword evidence="6 9" id="KW-0472">Membrane</keyword>
<evidence type="ECO:0000256" key="9">
    <source>
        <dbReference type="SAM" id="Phobius"/>
    </source>
</evidence>
<feature type="transmembrane region" description="Helical" evidence="9">
    <location>
        <begin position="24"/>
        <end position="41"/>
    </location>
</feature>
<feature type="transmembrane region" description="Helical" evidence="9">
    <location>
        <begin position="154"/>
        <end position="173"/>
    </location>
</feature>
<keyword evidence="12" id="KW-1185">Reference proteome</keyword>
<evidence type="ECO:0000256" key="3">
    <source>
        <dbReference type="ARBA" id="ARBA00022692"/>
    </source>
</evidence>
<evidence type="ECO:0000313" key="12">
    <source>
        <dbReference type="Proteomes" id="UP001066276"/>
    </source>
</evidence>
<dbReference type="EMBL" id="JANPWB010000008">
    <property type="protein sequence ID" value="KAJ1166905.1"/>
    <property type="molecule type" value="Genomic_DNA"/>
</dbReference>
<evidence type="ECO:0000256" key="7">
    <source>
        <dbReference type="ARBA" id="ARBA00023170"/>
    </source>
</evidence>
<proteinExistence type="predicted"/>
<keyword evidence="3 9" id="KW-0812">Transmembrane</keyword>
<comment type="subcellular location">
    <subcellularLocation>
        <location evidence="1">Cell membrane</location>
        <topology evidence="1">Multi-pass membrane protein</topology>
    </subcellularLocation>
</comment>
<accession>A0AAV7SSC5</accession>